<sequence length="203" mass="22287">MDFEAFLRKWQNDPSTSSQIERLVPMAAALREMPQCLGAVLVGSFAKQSADRLSDLDLVAFCAPGDGRVLFEAIRQQVATSQALFTLDGAHDAESPFQKLIFDDMTSIEFHVIAPATQLVLEQPFVEIVNRDRYLESRSVSRLAASVGDASSAYGYGDRGLAWELLTCLKWLWRGDVAAAKRYLIALGKAIDASEASEARAKV</sequence>
<gene>
    <name evidence="1" type="ORF">SAMN05216550_13140</name>
</gene>
<dbReference type="EMBL" id="FNZM01000031">
    <property type="protein sequence ID" value="SEK14813.1"/>
    <property type="molecule type" value="Genomic_DNA"/>
</dbReference>
<proteinExistence type="predicted"/>
<evidence type="ECO:0008006" key="3">
    <source>
        <dbReference type="Google" id="ProtNLM"/>
    </source>
</evidence>
<organism evidence="1 2">
    <name type="scientific">Paraburkholderia tropica</name>
    <dbReference type="NCBI Taxonomy" id="92647"/>
    <lineage>
        <taxon>Bacteria</taxon>
        <taxon>Pseudomonadati</taxon>
        <taxon>Pseudomonadota</taxon>
        <taxon>Betaproteobacteria</taxon>
        <taxon>Burkholderiales</taxon>
        <taxon>Burkholderiaceae</taxon>
        <taxon>Paraburkholderia</taxon>
    </lineage>
</organism>
<name>A0AAQ1GP54_9BURK</name>
<dbReference type="AlphaFoldDB" id="A0AAQ1GP54"/>
<accession>A0AAQ1GP54</accession>
<reference evidence="1 2" key="1">
    <citation type="submission" date="2016-10" db="EMBL/GenBank/DDBJ databases">
        <authorList>
            <person name="Varghese N."/>
            <person name="Submissions S."/>
        </authorList>
    </citation>
    <scope>NUCLEOTIDE SEQUENCE [LARGE SCALE GENOMIC DNA]</scope>
    <source>
        <strain evidence="1 2">LMG 22274</strain>
    </source>
</reference>
<dbReference type="SUPFAM" id="SSF81301">
    <property type="entry name" value="Nucleotidyltransferase"/>
    <property type="match status" value="1"/>
</dbReference>
<dbReference type="Gene3D" id="3.30.460.10">
    <property type="entry name" value="Beta Polymerase, domain 2"/>
    <property type="match status" value="1"/>
</dbReference>
<protein>
    <recommendedName>
        <fullName evidence="3">Nucleotidyltransferase domain-containing protein</fullName>
    </recommendedName>
</protein>
<evidence type="ECO:0000313" key="1">
    <source>
        <dbReference type="EMBL" id="SEK14813.1"/>
    </source>
</evidence>
<dbReference type="RefSeq" id="WP_074987485.1">
    <property type="nucleotide sequence ID" value="NZ_CADFGN010000004.1"/>
</dbReference>
<dbReference type="Proteomes" id="UP000183529">
    <property type="component" value="Unassembled WGS sequence"/>
</dbReference>
<evidence type="ECO:0000313" key="2">
    <source>
        <dbReference type="Proteomes" id="UP000183529"/>
    </source>
</evidence>
<dbReference type="GeneID" id="61307496"/>
<comment type="caution">
    <text evidence="1">The sequence shown here is derived from an EMBL/GenBank/DDBJ whole genome shotgun (WGS) entry which is preliminary data.</text>
</comment>
<dbReference type="InterPro" id="IPR043519">
    <property type="entry name" value="NT_sf"/>
</dbReference>